<keyword evidence="7" id="KW-0472">Membrane</keyword>
<protein>
    <submittedName>
        <fullName evidence="9">4Fe-4S ferredoxin</fullName>
    </submittedName>
</protein>
<proteinExistence type="predicted"/>
<evidence type="ECO:0000256" key="3">
    <source>
        <dbReference type="ARBA" id="ARBA00022723"/>
    </source>
</evidence>
<dbReference type="InterPro" id="IPR017896">
    <property type="entry name" value="4Fe4S_Fe-S-bd"/>
</dbReference>
<keyword evidence="1" id="KW-0813">Transport</keyword>
<keyword evidence="2" id="KW-0004">4Fe-4S</keyword>
<evidence type="ECO:0000313" key="9">
    <source>
        <dbReference type="EMBL" id="ENZ13684.1"/>
    </source>
</evidence>
<keyword evidence="7" id="KW-0812">Transmembrane</keyword>
<feature type="transmembrane region" description="Helical" evidence="7">
    <location>
        <begin position="117"/>
        <end position="136"/>
    </location>
</feature>
<dbReference type="AlphaFoldDB" id="A0A0E2HAB6"/>
<accession>A0A0E2HAB6</accession>
<dbReference type="Pfam" id="PF00037">
    <property type="entry name" value="Fer4"/>
    <property type="match status" value="1"/>
</dbReference>
<keyword evidence="4" id="KW-0249">Electron transport</keyword>
<keyword evidence="3" id="KW-0479">Metal-binding</keyword>
<evidence type="ECO:0000259" key="8">
    <source>
        <dbReference type="PROSITE" id="PS51379"/>
    </source>
</evidence>
<keyword evidence="6" id="KW-0411">Iron-sulfur</keyword>
<dbReference type="GO" id="GO:0051539">
    <property type="term" value="F:4 iron, 4 sulfur cluster binding"/>
    <property type="evidence" value="ECO:0007669"/>
    <property type="project" value="UniProtKB-KW"/>
</dbReference>
<feature type="transmembrane region" description="Helical" evidence="7">
    <location>
        <begin position="173"/>
        <end position="195"/>
    </location>
</feature>
<dbReference type="SUPFAM" id="SSF54862">
    <property type="entry name" value="4Fe-4S ferredoxins"/>
    <property type="match status" value="1"/>
</dbReference>
<feature type="domain" description="4Fe-4S ferredoxin-type" evidence="8">
    <location>
        <begin position="219"/>
        <end position="248"/>
    </location>
</feature>
<sequence>MKRRLIQLCAALLYNLNLKGFAEASIYKGKSKGLCVPGLNCYSCPGAVGSCPLGTLQNALSAMDRKLPFYILGVLLLFGVTMGRTICGFICPFGLVQELLYKIPVPKIKKNRVTRELSRVKYVILAVFVIILPVVFKAASGLPVPAFCKYICPAGTLEGGIPLVLLDESLGGLAGALFNWKVLVMAVILVSACFVYRSFCRFLCPLGAIYSLFAPAALLGVNIDRDACIDCGRCVRTCKMDIRQVGDRECIQCGECMKECNVDAIYWKKPWNVNGKI</sequence>
<dbReference type="EMBL" id="AGYR01000029">
    <property type="protein sequence ID" value="ENZ13684.1"/>
    <property type="molecule type" value="Genomic_DNA"/>
</dbReference>
<comment type="caution">
    <text evidence="9">The sequence shown here is derived from an EMBL/GenBank/DDBJ whole genome shotgun (WGS) entry which is preliminary data.</text>
</comment>
<feature type="domain" description="4Fe-4S ferredoxin-type" evidence="8">
    <location>
        <begin position="249"/>
        <end position="270"/>
    </location>
</feature>
<dbReference type="RefSeq" id="WP_002585716.1">
    <property type="nucleotide sequence ID" value="NZ_KB851021.1"/>
</dbReference>
<dbReference type="GO" id="GO:0005886">
    <property type="term" value="C:plasma membrane"/>
    <property type="evidence" value="ECO:0007669"/>
    <property type="project" value="TreeGrafter"/>
</dbReference>
<dbReference type="PROSITE" id="PS51379">
    <property type="entry name" value="4FE4S_FER_2"/>
    <property type="match status" value="2"/>
</dbReference>
<gene>
    <name evidence="9" type="ORF">HMPREF1090_02579</name>
</gene>
<reference evidence="9 10" key="1">
    <citation type="submission" date="2013-01" db="EMBL/GenBank/DDBJ databases">
        <title>The Genome Sequence of Clostridium clostridioforme 90A8.</title>
        <authorList>
            <consortium name="The Broad Institute Genome Sequencing Platform"/>
            <person name="Earl A."/>
            <person name="Ward D."/>
            <person name="Feldgarden M."/>
            <person name="Gevers D."/>
            <person name="Courvalin P."/>
            <person name="Lambert T."/>
            <person name="Walker B."/>
            <person name="Young S.K."/>
            <person name="Zeng Q."/>
            <person name="Gargeya S."/>
            <person name="Fitzgerald M."/>
            <person name="Haas B."/>
            <person name="Abouelleil A."/>
            <person name="Alvarado L."/>
            <person name="Arachchi H.M."/>
            <person name="Berlin A.M."/>
            <person name="Chapman S.B."/>
            <person name="Dewar J."/>
            <person name="Goldberg J."/>
            <person name="Griggs A."/>
            <person name="Gujja S."/>
            <person name="Hansen M."/>
            <person name="Howarth C."/>
            <person name="Imamovic A."/>
            <person name="Larimer J."/>
            <person name="McCowan C."/>
            <person name="Murphy C."/>
            <person name="Neiman D."/>
            <person name="Pearson M."/>
            <person name="Priest M."/>
            <person name="Roberts A."/>
            <person name="Saif S."/>
            <person name="Shea T."/>
            <person name="Sisk P."/>
            <person name="Sykes S."/>
            <person name="Wortman J."/>
            <person name="Nusbaum C."/>
            <person name="Birren B."/>
        </authorList>
    </citation>
    <scope>NUCLEOTIDE SEQUENCE [LARGE SCALE GENOMIC DNA]</scope>
    <source>
        <strain evidence="9 10">90A8</strain>
    </source>
</reference>
<keyword evidence="7" id="KW-1133">Transmembrane helix</keyword>
<evidence type="ECO:0000256" key="2">
    <source>
        <dbReference type="ARBA" id="ARBA00022485"/>
    </source>
</evidence>
<dbReference type="GeneID" id="57963285"/>
<evidence type="ECO:0000256" key="5">
    <source>
        <dbReference type="ARBA" id="ARBA00023004"/>
    </source>
</evidence>
<evidence type="ECO:0000256" key="7">
    <source>
        <dbReference type="SAM" id="Phobius"/>
    </source>
</evidence>
<dbReference type="Pfam" id="PF12801">
    <property type="entry name" value="Fer4_5"/>
    <property type="match status" value="4"/>
</dbReference>
<dbReference type="InterPro" id="IPR051684">
    <property type="entry name" value="Electron_Trans/Redox"/>
</dbReference>
<dbReference type="Proteomes" id="UP000013085">
    <property type="component" value="Unassembled WGS sequence"/>
</dbReference>
<evidence type="ECO:0000313" key="10">
    <source>
        <dbReference type="Proteomes" id="UP000013085"/>
    </source>
</evidence>
<dbReference type="HOGENOM" id="CLU_033147_1_0_9"/>
<dbReference type="Gene3D" id="3.30.70.20">
    <property type="match status" value="1"/>
</dbReference>
<feature type="transmembrane region" description="Helical" evidence="7">
    <location>
        <begin position="69"/>
        <end position="96"/>
    </location>
</feature>
<feature type="transmembrane region" description="Helical" evidence="7">
    <location>
        <begin position="202"/>
        <end position="221"/>
    </location>
</feature>
<keyword evidence="5" id="KW-0408">Iron</keyword>
<dbReference type="PANTHER" id="PTHR30176">
    <property type="entry name" value="FERREDOXIN-TYPE PROTEIN NAPH"/>
    <property type="match status" value="1"/>
</dbReference>
<evidence type="ECO:0000256" key="4">
    <source>
        <dbReference type="ARBA" id="ARBA00022982"/>
    </source>
</evidence>
<dbReference type="PANTHER" id="PTHR30176:SF3">
    <property type="entry name" value="FERREDOXIN-TYPE PROTEIN NAPH"/>
    <property type="match status" value="1"/>
</dbReference>
<organism evidence="9 10">
    <name type="scientific">[Clostridium] clostridioforme 90A8</name>
    <dbReference type="NCBI Taxonomy" id="999408"/>
    <lineage>
        <taxon>Bacteria</taxon>
        <taxon>Bacillati</taxon>
        <taxon>Bacillota</taxon>
        <taxon>Clostridia</taxon>
        <taxon>Lachnospirales</taxon>
        <taxon>Lachnospiraceae</taxon>
        <taxon>Enterocloster</taxon>
    </lineage>
</organism>
<dbReference type="PATRIC" id="fig|999408.3.peg.2786"/>
<evidence type="ECO:0000256" key="1">
    <source>
        <dbReference type="ARBA" id="ARBA00022448"/>
    </source>
</evidence>
<dbReference type="GO" id="GO:0046872">
    <property type="term" value="F:metal ion binding"/>
    <property type="evidence" value="ECO:0007669"/>
    <property type="project" value="UniProtKB-KW"/>
</dbReference>
<name>A0A0E2HAB6_9FIRM</name>
<evidence type="ECO:0000256" key="6">
    <source>
        <dbReference type="ARBA" id="ARBA00023014"/>
    </source>
</evidence>